<organism evidence="2 3">
    <name type="scientific">Acropora cervicornis</name>
    <name type="common">Staghorn coral</name>
    <dbReference type="NCBI Taxonomy" id="6130"/>
    <lineage>
        <taxon>Eukaryota</taxon>
        <taxon>Metazoa</taxon>
        <taxon>Cnidaria</taxon>
        <taxon>Anthozoa</taxon>
        <taxon>Hexacorallia</taxon>
        <taxon>Scleractinia</taxon>
        <taxon>Astrocoeniina</taxon>
        <taxon>Acroporidae</taxon>
        <taxon>Acropora</taxon>
    </lineage>
</organism>
<dbReference type="PANTHER" id="PTHR47331:SF1">
    <property type="entry name" value="GAG-LIKE PROTEIN"/>
    <property type="match status" value="1"/>
</dbReference>
<dbReference type="AlphaFoldDB" id="A0AAD9QCC3"/>
<name>A0AAD9QCC3_ACRCE</name>
<feature type="region of interest" description="Disordered" evidence="1">
    <location>
        <begin position="240"/>
        <end position="312"/>
    </location>
</feature>
<evidence type="ECO:0000313" key="3">
    <source>
        <dbReference type="Proteomes" id="UP001249851"/>
    </source>
</evidence>
<proteinExistence type="predicted"/>
<feature type="compositionally biased region" description="Low complexity" evidence="1">
    <location>
        <begin position="139"/>
        <end position="150"/>
    </location>
</feature>
<gene>
    <name evidence="2" type="ORF">P5673_018867</name>
</gene>
<reference evidence="2" key="1">
    <citation type="journal article" date="2023" name="G3 (Bethesda)">
        <title>Whole genome assembly and annotation of the endangered Caribbean coral Acropora cervicornis.</title>
        <authorList>
            <person name="Selwyn J.D."/>
            <person name="Vollmer S.V."/>
        </authorList>
    </citation>
    <scope>NUCLEOTIDE SEQUENCE</scope>
    <source>
        <strain evidence="2">K2</strain>
    </source>
</reference>
<dbReference type="PANTHER" id="PTHR47331">
    <property type="entry name" value="PHD-TYPE DOMAIN-CONTAINING PROTEIN"/>
    <property type="match status" value="1"/>
</dbReference>
<accession>A0AAD9QCC3</accession>
<comment type="caution">
    <text evidence="2">The sequence shown here is derived from an EMBL/GenBank/DDBJ whole genome shotgun (WGS) entry which is preliminary data.</text>
</comment>
<keyword evidence="3" id="KW-1185">Reference proteome</keyword>
<dbReference type="InterPro" id="IPR005312">
    <property type="entry name" value="DUF1759"/>
</dbReference>
<reference evidence="2" key="2">
    <citation type="journal article" date="2023" name="Science">
        <title>Genomic signatures of disease resistance in endangered staghorn corals.</title>
        <authorList>
            <person name="Vollmer S.V."/>
            <person name="Selwyn J.D."/>
            <person name="Despard B.A."/>
            <person name="Roesel C.L."/>
        </authorList>
    </citation>
    <scope>NUCLEOTIDE SEQUENCE</scope>
    <source>
        <strain evidence="2">K2</strain>
    </source>
</reference>
<evidence type="ECO:0000313" key="2">
    <source>
        <dbReference type="EMBL" id="KAK2558668.1"/>
    </source>
</evidence>
<feature type="compositionally biased region" description="Basic and acidic residues" evidence="1">
    <location>
        <begin position="300"/>
        <end position="312"/>
    </location>
</feature>
<dbReference type="Pfam" id="PF03564">
    <property type="entry name" value="DUF1759"/>
    <property type="match status" value="1"/>
</dbReference>
<feature type="compositionally biased region" description="Polar residues" evidence="1">
    <location>
        <begin position="240"/>
        <end position="254"/>
    </location>
</feature>
<feature type="region of interest" description="Disordered" evidence="1">
    <location>
        <begin position="1"/>
        <end position="22"/>
    </location>
</feature>
<protein>
    <submittedName>
        <fullName evidence="2">Uncharacterized protein</fullName>
    </submittedName>
</protein>
<evidence type="ECO:0000256" key="1">
    <source>
        <dbReference type="SAM" id="MobiDB-lite"/>
    </source>
</evidence>
<feature type="compositionally biased region" description="Basic and acidic residues" evidence="1">
    <location>
        <begin position="1"/>
        <end position="16"/>
    </location>
</feature>
<dbReference type="EMBL" id="JARQWQ010000043">
    <property type="protein sequence ID" value="KAK2558668.1"/>
    <property type="molecule type" value="Genomic_DNA"/>
</dbReference>
<feature type="region of interest" description="Disordered" evidence="1">
    <location>
        <begin position="133"/>
        <end position="156"/>
    </location>
</feature>
<dbReference type="Proteomes" id="UP001249851">
    <property type="component" value="Unassembled WGS sequence"/>
</dbReference>
<sequence>MANKGIEENADGEHESPSTSSRVRLENITLDWDGIRSKNLLRLKKRRSSKKGILTRVQNEIKRDRIEEFKQLLQEFKEAHAAYHSQLSDENEIKESDEYYDTAVLLGTDLAHDVGNWILTTTVETRLLRSQEDLHPEDSISNAGSRASSKSSHRARKSLSSVSCASSIAAAAAASLEKFHALQKEELSIQQQRRALQLQTEIGKAQTEELVYVEAEADHVATPRSLVPAANWPTYSQSAINNCSSESRPPNNEPTLEKSDNEPQNFTEVPKVAKPLYSNAASWPRDDPKPIVKPSSLPTVKEEPAQEDRRPPDTFLERLLATQSQQNAVMQQLLQRQQESTLALTLPQPEVPTFSGDPIEYWGFIRGFQNVMESKTTSDSARLYYLIQYTSGEVQELVSSCLSMKPEKGYQEARTLLKKQYGQSYRIATAYVSRLTKGPPIKAEDSSALQRFSILLSACKNTLKEIGYLSKVENPDTLKMVVNRLPGMTWHDVADRITETEEREITIEDIDGFVSSKARVATHAIFANVTRDNPAPPGGLKFRNKPPPKASNFAVDAVSQQETGTPANGNNQKCPLCNARHWLSQCEEFKKKSLKDRFNFVRSKNICDNCLVSGHFSNSCPKESFCCVTAADITPGARGASATGATQQVDNQRVQNGFVDGRNEAVGLHSEQNQASTTGLFILPVKVKAKGFDQMIQTYAFLDNGSNASSCSEELANQLNLSGKRTTLSGCQTSARSSNLSLSQIEQCPSEIWTSIIPLWRDPLGSCPSDYDVVEVFKRFSSWYSLKRFVAWILRYRNRLRIAVTKRKKEDLLQSHHDQKIDPLKVHELEEAEREIIKIVQGRCFRDELLYLQGTAAETTNPSKVKSVKKSSHICQLDPVLLRGVVCVGGRLQRSPISEDAKHPAILPKQHHVSDLVICHYHLRCGHSGLEHTLSMIRERYWIVQARVSLRRSRDDGLVRSLKVRTRTSVLIRPINKVVLLEAADQMISERLARIKAAFTMLSTAVLATKKCFAKPEIIGRFLGAGPLKSEDSSRAKN</sequence>
<feature type="non-terminal residue" evidence="2">
    <location>
        <position position="1038"/>
    </location>
</feature>